<dbReference type="PATRIC" id="fig|251724.3.peg.4113"/>
<feature type="region of interest" description="Disordered" evidence="1">
    <location>
        <begin position="50"/>
        <end position="69"/>
    </location>
</feature>
<evidence type="ECO:0000313" key="4">
    <source>
        <dbReference type="Proteomes" id="UP000050469"/>
    </source>
</evidence>
<dbReference type="RefSeq" id="WP_057413432.1">
    <property type="nucleotide sequence ID" value="NZ_LJQO01000598.1"/>
</dbReference>
<evidence type="ECO:0000256" key="1">
    <source>
        <dbReference type="SAM" id="MobiDB-lite"/>
    </source>
</evidence>
<reference evidence="2 4" key="1">
    <citation type="submission" date="2015-09" db="EMBL/GenBank/DDBJ databases">
        <title>Genome announcement of multiple Pseudomonas syringae strains.</title>
        <authorList>
            <person name="Thakur S."/>
            <person name="Wang P.W."/>
            <person name="Gong Y."/>
            <person name="Weir B.S."/>
            <person name="Guttman D.S."/>
        </authorList>
    </citation>
    <scope>NUCLEOTIDE SEQUENCE [LARGE SCALE GENOMIC DNA]</scope>
    <source>
        <strain evidence="2 4">ICMP7840</strain>
    </source>
</reference>
<evidence type="ECO:0000313" key="5">
    <source>
        <dbReference type="Proteomes" id="UP000270873"/>
    </source>
</evidence>
<organism evidence="2 4">
    <name type="scientific">Pseudomonas amygdali pv. photiniae</name>
    <dbReference type="NCBI Taxonomy" id="251724"/>
    <lineage>
        <taxon>Bacteria</taxon>
        <taxon>Pseudomonadati</taxon>
        <taxon>Pseudomonadota</taxon>
        <taxon>Gammaproteobacteria</taxon>
        <taxon>Pseudomonadales</taxon>
        <taxon>Pseudomonadaceae</taxon>
        <taxon>Pseudomonas</taxon>
        <taxon>Pseudomonas amygdali</taxon>
    </lineage>
</organism>
<name>A0A0P9UGS0_PSEA0</name>
<comment type="caution">
    <text evidence="2">The sequence shown here is derived from an EMBL/GenBank/DDBJ whole genome shotgun (WGS) entry which is preliminary data.</text>
</comment>
<gene>
    <name evidence="2" type="ORF">ALO53_200068</name>
    <name evidence="3" type="ORF">ALP66_03598</name>
</gene>
<dbReference type="EMBL" id="LJQO01000598">
    <property type="protein sequence ID" value="KPX54437.1"/>
    <property type="molecule type" value="Genomic_DNA"/>
</dbReference>
<dbReference type="Proteomes" id="UP000050469">
    <property type="component" value="Unassembled WGS sequence"/>
</dbReference>
<dbReference type="Proteomes" id="UP000270873">
    <property type="component" value="Unassembled WGS sequence"/>
</dbReference>
<sequence length="69" mass="7500">MSYAGIVQIDTLDSEAKVNQRLGARQGWELLAVTPGKEGPLYTIGRREEKTEKSAAGVMVPSRMQKGGH</sequence>
<protein>
    <submittedName>
        <fullName evidence="2">Type IV secretion system family protein</fullName>
    </submittedName>
</protein>
<dbReference type="EMBL" id="RBSP01000096">
    <property type="protein sequence ID" value="RMS54110.1"/>
    <property type="molecule type" value="Genomic_DNA"/>
</dbReference>
<evidence type="ECO:0000313" key="2">
    <source>
        <dbReference type="EMBL" id="KPX54437.1"/>
    </source>
</evidence>
<dbReference type="AlphaFoldDB" id="A0A0P9UGS0"/>
<evidence type="ECO:0000313" key="3">
    <source>
        <dbReference type="EMBL" id="RMS54110.1"/>
    </source>
</evidence>
<reference evidence="3 5" key="2">
    <citation type="submission" date="2018-08" db="EMBL/GenBank/DDBJ databases">
        <title>Recombination of ecologically and evolutionarily significant loci maintains genetic cohesion in the Pseudomonas syringae species complex.</title>
        <authorList>
            <person name="Dillon M."/>
            <person name="Thakur S."/>
            <person name="Almeida R.N.D."/>
            <person name="Weir B.S."/>
            <person name="Guttman D.S."/>
        </authorList>
    </citation>
    <scope>NUCLEOTIDE SEQUENCE [LARGE SCALE GENOMIC DNA]</scope>
    <source>
        <strain evidence="3 5">ICMP 7847</strain>
    </source>
</reference>
<accession>A0A0P9UGS0</accession>
<proteinExistence type="predicted"/>